<accession>A0A841BJR8</accession>
<evidence type="ECO:0000256" key="4">
    <source>
        <dbReference type="ARBA" id="ARBA00013346"/>
    </source>
</evidence>
<dbReference type="PANTHER" id="PTHR11579:SF0">
    <property type="entry name" value="PROTEIN-L-ISOASPARTATE(D-ASPARTATE) O-METHYLTRANSFERASE"/>
    <property type="match status" value="1"/>
</dbReference>
<dbReference type="GO" id="GO:0005737">
    <property type="term" value="C:cytoplasm"/>
    <property type="evidence" value="ECO:0007669"/>
    <property type="project" value="UniProtKB-SubCell"/>
</dbReference>
<evidence type="ECO:0000256" key="3">
    <source>
        <dbReference type="ARBA" id="ARBA00011890"/>
    </source>
</evidence>
<evidence type="ECO:0000313" key="13">
    <source>
        <dbReference type="Proteomes" id="UP000587527"/>
    </source>
</evidence>
<dbReference type="InterPro" id="IPR000682">
    <property type="entry name" value="PCMT"/>
</dbReference>
<dbReference type="Proteomes" id="UP000587527">
    <property type="component" value="Unassembled WGS sequence"/>
</dbReference>
<comment type="subcellular location">
    <subcellularLocation>
        <location evidence="1">Cytoplasm</location>
    </subcellularLocation>
</comment>
<comment type="caution">
    <text evidence="12">The sequence shown here is derived from an EMBL/GenBank/DDBJ whole genome shotgun (WGS) entry which is preliminary data.</text>
</comment>
<dbReference type="SUPFAM" id="SSF53335">
    <property type="entry name" value="S-adenosyl-L-methionine-dependent methyltransferases"/>
    <property type="match status" value="1"/>
</dbReference>
<reference evidence="12 13" key="1">
    <citation type="submission" date="2020-08" db="EMBL/GenBank/DDBJ databases">
        <title>Sequencing the genomes of 1000 actinobacteria strains.</title>
        <authorList>
            <person name="Klenk H.-P."/>
        </authorList>
    </citation>
    <scope>NUCLEOTIDE SEQUENCE [LARGE SCALE GENOMIC DNA]</scope>
    <source>
        <strain evidence="12 13">DSM 45362</strain>
    </source>
</reference>
<evidence type="ECO:0000256" key="7">
    <source>
        <dbReference type="ARBA" id="ARBA00022679"/>
    </source>
</evidence>
<evidence type="ECO:0000256" key="5">
    <source>
        <dbReference type="ARBA" id="ARBA00022490"/>
    </source>
</evidence>
<comment type="similarity">
    <text evidence="2">Belongs to the methyltransferase superfamily. L-isoaspartyl/D-aspartyl protein methyltransferase family.</text>
</comment>
<dbReference type="Gene3D" id="3.40.50.150">
    <property type="entry name" value="Vaccinia Virus protein VP39"/>
    <property type="match status" value="1"/>
</dbReference>
<keyword evidence="5" id="KW-0963">Cytoplasm</keyword>
<dbReference type="PANTHER" id="PTHR11579">
    <property type="entry name" value="PROTEIN-L-ISOASPARTATE O-METHYLTRANSFERASE"/>
    <property type="match status" value="1"/>
</dbReference>
<gene>
    <name evidence="12" type="ORF">F4553_000401</name>
</gene>
<dbReference type="EC" id="2.1.1.77" evidence="3"/>
<evidence type="ECO:0000256" key="1">
    <source>
        <dbReference type="ARBA" id="ARBA00004496"/>
    </source>
</evidence>
<keyword evidence="6 12" id="KW-0489">Methyltransferase</keyword>
<dbReference type="AlphaFoldDB" id="A0A841BJR8"/>
<dbReference type="Pfam" id="PF01135">
    <property type="entry name" value="PCMT"/>
    <property type="match status" value="1"/>
</dbReference>
<protein>
    <recommendedName>
        <fullName evidence="4">Protein-L-isoaspartate O-methyltransferase</fullName>
        <ecNumber evidence="3">2.1.1.77</ecNumber>
    </recommendedName>
    <alternativeName>
        <fullName evidence="11">L-isoaspartyl protein carboxyl methyltransferase</fullName>
    </alternativeName>
    <alternativeName>
        <fullName evidence="9">Protein L-isoaspartyl methyltransferase</fullName>
    </alternativeName>
    <alternativeName>
        <fullName evidence="10">Protein-beta-aspartate methyltransferase</fullName>
    </alternativeName>
</protein>
<name>A0A841BJR8_9ACTN</name>
<keyword evidence="7 12" id="KW-0808">Transferase</keyword>
<dbReference type="GO" id="GO:0004719">
    <property type="term" value="F:protein-L-isoaspartate (D-aspartate) O-methyltransferase activity"/>
    <property type="evidence" value="ECO:0007669"/>
    <property type="project" value="UniProtKB-EC"/>
</dbReference>
<evidence type="ECO:0000256" key="11">
    <source>
        <dbReference type="ARBA" id="ARBA00031350"/>
    </source>
</evidence>
<dbReference type="RefSeq" id="WP_184831281.1">
    <property type="nucleotide sequence ID" value="NZ_JACHMN010000001.1"/>
</dbReference>
<evidence type="ECO:0000256" key="9">
    <source>
        <dbReference type="ARBA" id="ARBA00030757"/>
    </source>
</evidence>
<dbReference type="EMBL" id="JACHMN010000001">
    <property type="protein sequence ID" value="MBB5867022.1"/>
    <property type="molecule type" value="Genomic_DNA"/>
</dbReference>
<evidence type="ECO:0000313" key="12">
    <source>
        <dbReference type="EMBL" id="MBB5867022.1"/>
    </source>
</evidence>
<keyword evidence="8" id="KW-0949">S-adenosyl-L-methionine</keyword>
<evidence type="ECO:0000256" key="6">
    <source>
        <dbReference type="ARBA" id="ARBA00022603"/>
    </source>
</evidence>
<proteinExistence type="inferred from homology"/>
<evidence type="ECO:0000256" key="8">
    <source>
        <dbReference type="ARBA" id="ARBA00022691"/>
    </source>
</evidence>
<evidence type="ECO:0000256" key="2">
    <source>
        <dbReference type="ARBA" id="ARBA00005369"/>
    </source>
</evidence>
<keyword evidence="13" id="KW-1185">Reference proteome</keyword>
<dbReference type="GO" id="GO:0032259">
    <property type="term" value="P:methylation"/>
    <property type="evidence" value="ECO:0007669"/>
    <property type="project" value="UniProtKB-KW"/>
</dbReference>
<dbReference type="InterPro" id="IPR029063">
    <property type="entry name" value="SAM-dependent_MTases_sf"/>
</dbReference>
<organism evidence="12 13">
    <name type="scientific">Allocatelliglobosispora scoriae</name>
    <dbReference type="NCBI Taxonomy" id="643052"/>
    <lineage>
        <taxon>Bacteria</taxon>
        <taxon>Bacillati</taxon>
        <taxon>Actinomycetota</taxon>
        <taxon>Actinomycetes</taxon>
        <taxon>Micromonosporales</taxon>
        <taxon>Micromonosporaceae</taxon>
        <taxon>Allocatelliglobosispora</taxon>
    </lineage>
</organism>
<dbReference type="CDD" id="cd02440">
    <property type="entry name" value="AdoMet_MTases"/>
    <property type="match status" value="1"/>
</dbReference>
<sequence length="362" mass="38985">MSTRQELAAVLGDQLPPEWRAAFDEVPRELFVPDVGWVVEDNGADSIPVNRAVAESDWLAGVYSDAAFVTQHEGGRATSSSSKPSMVFAMLGHCDLRHGQSFLEIGTGTGWNAGLVARRIGDGNTTSIEIDAPVAARARENLRRAGRSPLVVTGDGEQGYKPNAPYDRVEATCSVRSVPRAWVEQTRPGGLIVAPWETASAGLLLKLSVDGSRTAAGRFVGTAGFMTLRSQDRVIGGEPDDFDELATVGSTDLDAPEVVSGHARTAVGLLIPDMRMTMDINDDTGYLEQLWFLAPDAWAAVDPYDGTVRQAGTRRLWDEVVSAHAWWAEAGEPEYTRFGVAVDTVTGGQWTFLDDPARTVPV</sequence>
<evidence type="ECO:0000256" key="10">
    <source>
        <dbReference type="ARBA" id="ARBA00031323"/>
    </source>
</evidence>